<reference evidence="1" key="1">
    <citation type="submission" date="2020-03" db="EMBL/GenBank/DDBJ databases">
        <title>The deep terrestrial virosphere.</title>
        <authorList>
            <person name="Holmfeldt K."/>
            <person name="Nilsson E."/>
            <person name="Simone D."/>
            <person name="Lopez-Fernandez M."/>
            <person name="Wu X."/>
            <person name="de Brujin I."/>
            <person name="Lundin D."/>
            <person name="Andersson A."/>
            <person name="Bertilsson S."/>
            <person name="Dopson M."/>
        </authorList>
    </citation>
    <scope>NUCLEOTIDE SEQUENCE</scope>
    <source>
        <strain evidence="2">MM415A01781</strain>
        <strain evidence="1">MM415B00496</strain>
    </source>
</reference>
<protein>
    <submittedName>
        <fullName evidence="1">Uncharacterized protein</fullName>
    </submittedName>
</protein>
<evidence type="ECO:0000313" key="2">
    <source>
        <dbReference type="EMBL" id="QJA75423.1"/>
    </source>
</evidence>
<accession>A0A6M3J5I7</accession>
<sequence>MKCEFCGKKLPKGTKKIFDPYGHEINDDNTLYYICDDCGTLRSEEI</sequence>
<proteinExistence type="predicted"/>
<evidence type="ECO:0000313" key="1">
    <source>
        <dbReference type="EMBL" id="QJA64445.1"/>
    </source>
</evidence>
<gene>
    <name evidence="2" type="ORF">MM415A01781_0010</name>
    <name evidence="1" type="ORF">MM415B00496_0003</name>
</gene>
<dbReference type="AlphaFoldDB" id="A0A6M3J5I7"/>
<organism evidence="1">
    <name type="scientific">viral metagenome</name>
    <dbReference type="NCBI Taxonomy" id="1070528"/>
    <lineage>
        <taxon>unclassified sequences</taxon>
        <taxon>metagenomes</taxon>
        <taxon>organismal metagenomes</taxon>
    </lineage>
</organism>
<name>A0A6M3J5I7_9ZZZZ</name>
<dbReference type="EMBL" id="MT142163">
    <property type="protein sequence ID" value="QJA75423.1"/>
    <property type="molecule type" value="Genomic_DNA"/>
</dbReference>
<dbReference type="EMBL" id="MT141520">
    <property type="protein sequence ID" value="QJA64445.1"/>
    <property type="molecule type" value="Genomic_DNA"/>
</dbReference>